<dbReference type="Pfam" id="PF01739">
    <property type="entry name" value="CheR"/>
    <property type="match status" value="1"/>
</dbReference>
<proteinExistence type="predicted"/>
<protein>
    <submittedName>
        <fullName evidence="2">Protein-glutamate O-methyltransferase CheR</fullName>
    </submittedName>
</protein>
<dbReference type="PANTHER" id="PTHR24422">
    <property type="entry name" value="CHEMOTAXIS PROTEIN METHYLTRANSFERASE"/>
    <property type="match status" value="1"/>
</dbReference>
<dbReference type="PROSITE" id="PS50123">
    <property type="entry name" value="CHER"/>
    <property type="match status" value="1"/>
</dbReference>
<evidence type="ECO:0000259" key="1">
    <source>
        <dbReference type="PROSITE" id="PS50123"/>
    </source>
</evidence>
<dbReference type="InterPro" id="IPR022642">
    <property type="entry name" value="CheR_C"/>
</dbReference>
<name>A0ABY5ATW8_9CYAN</name>
<reference evidence="2" key="1">
    <citation type="submission" date="2022-06" db="EMBL/GenBank/DDBJ databases">
        <title>Genome sequence of Phormidium yuhuli AB48 isolated from an industrial photobioreactor environment.</title>
        <authorList>
            <person name="Qiu Y."/>
            <person name="Noonan A.J.C."/>
            <person name="Dofher K."/>
            <person name="Koch M."/>
            <person name="Kieft B."/>
            <person name="Lin X."/>
            <person name="Ziels R.M."/>
            <person name="Hallam S.J."/>
        </authorList>
    </citation>
    <scope>NUCLEOTIDE SEQUENCE</scope>
    <source>
        <strain evidence="2">AB48</strain>
    </source>
</reference>
<feature type="domain" description="CheR-type methyltransferase" evidence="1">
    <location>
        <begin position="9"/>
        <end position="188"/>
    </location>
</feature>
<organism evidence="2 3">
    <name type="scientific">Phormidium yuhuli AB48</name>
    <dbReference type="NCBI Taxonomy" id="2940671"/>
    <lineage>
        <taxon>Bacteria</taxon>
        <taxon>Bacillati</taxon>
        <taxon>Cyanobacteriota</taxon>
        <taxon>Cyanophyceae</taxon>
        <taxon>Oscillatoriophycideae</taxon>
        <taxon>Oscillatoriales</taxon>
        <taxon>Oscillatoriaceae</taxon>
        <taxon>Phormidium</taxon>
        <taxon>Phormidium yuhuli</taxon>
    </lineage>
</organism>
<keyword evidence="3" id="KW-1185">Reference proteome</keyword>
<dbReference type="InterPro" id="IPR000780">
    <property type="entry name" value="CheR_MeTrfase"/>
</dbReference>
<dbReference type="Proteomes" id="UP001056708">
    <property type="component" value="Chromosome"/>
</dbReference>
<dbReference type="EMBL" id="CP098611">
    <property type="protein sequence ID" value="USR92670.1"/>
    <property type="molecule type" value="Genomic_DNA"/>
</dbReference>
<dbReference type="InterPro" id="IPR050903">
    <property type="entry name" value="Bact_Chemotaxis_MeTrfase"/>
</dbReference>
<dbReference type="SUPFAM" id="SSF53335">
    <property type="entry name" value="S-adenosyl-L-methionine-dependent methyltransferases"/>
    <property type="match status" value="1"/>
</dbReference>
<dbReference type="InterPro" id="IPR029063">
    <property type="entry name" value="SAM-dependent_MTases_sf"/>
</dbReference>
<dbReference type="PANTHER" id="PTHR24422:SF10">
    <property type="entry name" value="CHEMOTAXIS PROTEIN METHYLTRANSFERASE 2"/>
    <property type="match status" value="1"/>
</dbReference>
<dbReference type="Gene3D" id="3.40.50.150">
    <property type="entry name" value="Vaccinia Virus protein VP39"/>
    <property type="match status" value="1"/>
</dbReference>
<gene>
    <name evidence="2" type="ORF">NEA10_08120</name>
</gene>
<dbReference type="SMART" id="SM00138">
    <property type="entry name" value="MeTrc"/>
    <property type="match status" value="1"/>
</dbReference>
<dbReference type="PRINTS" id="PR00996">
    <property type="entry name" value="CHERMTFRASE"/>
</dbReference>
<dbReference type="RefSeq" id="WP_252664816.1">
    <property type="nucleotide sequence ID" value="NZ_CP098611.1"/>
</dbReference>
<sequence>MNPIPQIPSETSFFRDFQVFEGLRRRIFPELFRRNYQQQQLNIWSAACSRGQEAYSLAMLLYDAFPLMVDRWTIQILASDISDEVLHQARAGVYSNLDVKRRLPKRFRERYFHCRGNHWVICDEIRLMVQFRRIDLCQPLPSLPPMDLILLRNLLIYFEVPQRTQILNRLHPMFKPQGYLVLGASETLTQSIEGFRASLQDEAMFYEFCPLGDAFGGDRTLL</sequence>
<evidence type="ECO:0000313" key="3">
    <source>
        <dbReference type="Proteomes" id="UP001056708"/>
    </source>
</evidence>
<evidence type="ECO:0000313" key="2">
    <source>
        <dbReference type="EMBL" id="USR92670.1"/>
    </source>
</evidence>
<accession>A0ABY5ATW8</accession>